<evidence type="ECO:0008006" key="5">
    <source>
        <dbReference type="Google" id="ProtNLM"/>
    </source>
</evidence>
<evidence type="ECO:0000313" key="4">
    <source>
        <dbReference type="Proteomes" id="UP000027265"/>
    </source>
</evidence>
<feature type="domain" description="CxC6 like cysteine cluster associated with KDZ" evidence="2">
    <location>
        <begin position="287"/>
        <end position="352"/>
    </location>
</feature>
<dbReference type="STRING" id="933084.A0A067PMB3"/>
<sequence length="579" mass="65480">MYMIGIAPGISAPLFQLDHGIKAFLCSALNLPQEELSQWWETFSEYAWHQEAADDTNLASRKRLHLEESSNEPSVLRDGRYLNVFFVHGLPHEVGFYDIEPPTRVCLDPQCRQQNGEPLELTEWRQHPATLFTCTLGLLPVWSHSLYCRKCQTRYHPNYYIHDNATQRTYYLNVLHLVQASKHFYLEAALCERFRSMMVCACVLMDCDNVWDAFFLYGLLKDHAERGSHLVLEHRATSQALQLLPALEERNAAMVGPGQPQWNHACQSCCEVRVLKDGQAWGLQAVVIDGITIGHPCCRVHNCKLPLPSQNATYCDIHSALKSKCAVESCTSSVGAGFQTCALADHRILEEHHLESNRAMFQLKHCLEHLKISQPDDSLRTEGGGSGLATDELTTHGTDNLCHGKPDAGNRRFRAHFGRRWTHNEELCVATCGVILGCATFFGSEAPNGVQSLPGVAFHDNNCNVQKVIKSENDSHFKCCALPVDVFHMKAKHKESDMFCGMNCNPANWPALTTAEGKWRFNSSASEITNAWFGGFQVDRYNFFLDEMIKLRNELIIVELRQRKLCPYNIPREELLSAK</sequence>
<dbReference type="InParanoid" id="A0A067PMB3"/>
<feature type="domain" description="CxC5 like cysteine cluster associated with KDZ" evidence="1">
    <location>
        <begin position="96"/>
        <end position="213"/>
    </location>
</feature>
<accession>A0A067PMB3</accession>
<keyword evidence="4" id="KW-1185">Reference proteome</keyword>
<dbReference type="EMBL" id="KL197748">
    <property type="protein sequence ID" value="KDQ51461.1"/>
    <property type="molecule type" value="Genomic_DNA"/>
</dbReference>
<name>A0A067PMB3_9AGAM</name>
<dbReference type="Pfam" id="PF18721">
    <property type="entry name" value="CxC6"/>
    <property type="match status" value="1"/>
</dbReference>
<proteinExistence type="predicted"/>
<dbReference type="OrthoDB" id="2501483at2759"/>
<reference evidence="4" key="1">
    <citation type="journal article" date="2014" name="Proc. Natl. Acad. Sci. U.S.A.">
        <title>Extensive sampling of basidiomycete genomes demonstrates inadequacy of the white-rot/brown-rot paradigm for wood decay fungi.</title>
        <authorList>
            <person name="Riley R."/>
            <person name="Salamov A.A."/>
            <person name="Brown D.W."/>
            <person name="Nagy L.G."/>
            <person name="Floudas D."/>
            <person name="Held B.W."/>
            <person name="Levasseur A."/>
            <person name="Lombard V."/>
            <person name="Morin E."/>
            <person name="Otillar R."/>
            <person name="Lindquist E.A."/>
            <person name="Sun H."/>
            <person name="LaButti K.M."/>
            <person name="Schmutz J."/>
            <person name="Jabbour D."/>
            <person name="Luo H."/>
            <person name="Baker S.E."/>
            <person name="Pisabarro A.G."/>
            <person name="Walton J.D."/>
            <person name="Blanchette R.A."/>
            <person name="Henrissat B."/>
            <person name="Martin F."/>
            <person name="Cullen D."/>
            <person name="Hibbett D.S."/>
            <person name="Grigoriev I.V."/>
        </authorList>
    </citation>
    <scope>NUCLEOTIDE SEQUENCE [LARGE SCALE GENOMIC DNA]</scope>
    <source>
        <strain evidence="4">MUCL 33604</strain>
    </source>
</reference>
<dbReference type="Pfam" id="PF18718">
    <property type="entry name" value="CxC5"/>
    <property type="match status" value="1"/>
</dbReference>
<organism evidence="3 4">
    <name type="scientific">Jaapia argillacea MUCL 33604</name>
    <dbReference type="NCBI Taxonomy" id="933084"/>
    <lineage>
        <taxon>Eukaryota</taxon>
        <taxon>Fungi</taxon>
        <taxon>Dikarya</taxon>
        <taxon>Basidiomycota</taxon>
        <taxon>Agaricomycotina</taxon>
        <taxon>Agaricomycetes</taxon>
        <taxon>Agaricomycetidae</taxon>
        <taxon>Jaapiales</taxon>
        <taxon>Jaapiaceae</taxon>
        <taxon>Jaapia</taxon>
    </lineage>
</organism>
<dbReference type="InterPro" id="IPR041539">
    <property type="entry name" value="CxC5"/>
</dbReference>
<evidence type="ECO:0000259" key="2">
    <source>
        <dbReference type="Pfam" id="PF18721"/>
    </source>
</evidence>
<dbReference type="HOGENOM" id="CLU_004966_4_0_1"/>
<protein>
    <recommendedName>
        <fullName evidence="5">CxC5 like cysteine cluster associated with KDZ domain-containing protein</fullName>
    </recommendedName>
</protein>
<evidence type="ECO:0000313" key="3">
    <source>
        <dbReference type="EMBL" id="KDQ51461.1"/>
    </source>
</evidence>
<gene>
    <name evidence="3" type="ORF">JAAARDRAFT_62514</name>
</gene>
<dbReference type="InterPro" id="IPR040898">
    <property type="entry name" value="CxC6"/>
</dbReference>
<dbReference type="AlphaFoldDB" id="A0A067PMB3"/>
<evidence type="ECO:0000259" key="1">
    <source>
        <dbReference type="Pfam" id="PF18718"/>
    </source>
</evidence>
<dbReference type="Proteomes" id="UP000027265">
    <property type="component" value="Unassembled WGS sequence"/>
</dbReference>